<dbReference type="CDD" id="cd06257">
    <property type="entry name" value="DnaJ"/>
    <property type="match status" value="1"/>
</dbReference>
<dbReference type="SUPFAM" id="SSF46565">
    <property type="entry name" value="Chaperone J-domain"/>
    <property type="match status" value="1"/>
</dbReference>
<protein>
    <submittedName>
        <fullName evidence="1">Uncharacterized protein</fullName>
    </submittedName>
</protein>
<dbReference type="InterPro" id="IPR036869">
    <property type="entry name" value="J_dom_sf"/>
</dbReference>
<gene>
    <name evidence="1" type="ORF">BN2614_LOCUS1</name>
</gene>
<accession>A0A9X9PW32</accession>
<sequence length="52" mass="6069">MACNIPNQRQRTLSTSGEALYEILGLHKGASNEEIKKTYRYRESSMMTSFYY</sequence>
<proteinExistence type="predicted"/>
<dbReference type="EMBL" id="CYRY02004702">
    <property type="protein sequence ID" value="VCW69183.1"/>
    <property type="molecule type" value="Genomic_DNA"/>
</dbReference>
<name>A0A9X9PW32_GULGU</name>
<dbReference type="Gene3D" id="1.10.287.110">
    <property type="entry name" value="DnaJ domain"/>
    <property type="match status" value="1"/>
</dbReference>
<keyword evidence="2" id="KW-1185">Reference proteome</keyword>
<evidence type="ECO:0000313" key="2">
    <source>
        <dbReference type="Proteomes" id="UP000269945"/>
    </source>
</evidence>
<dbReference type="Proteomes" id="UP000269945">
    <property type="component" value="Unassembled WGS sequence"/>
</dbReference>
<comment type="caution">
    <text evidence="1">The sequence shown here is derived from an EMBL/GenBank/DDBJ whole genome shotgun (WGS) entry which is preliminary data.</text>
</comment>
<organism evidence="1 2">
    <name type="scientific">Gulo gulo</name>
    <name type="common">Wolverine</name>
    <name type="synonym">Gluton</name>
    <dbReference type="NCBI Taxonomy" id="48420"/>
    <lineage>
        <taxon>Eukaryota</taxon>
        <taxon>Metazoa</taxon>
        <taxon>Chordata</taxon>
        <taxon>Craniata</taxon>
        <taxon>Vertebrata</taxon>
        <taxon>Euteleostomi</taxon>
        <taxon>Mammalia</taxon>
        <taxon>Eutheria</taxon>
        <taxon>Laurasiatheria</taxon>
        <taxon>Carnivora</taxon>
        <taxon>Caniformia</taxon>
        <taxon>Musteloidea</taxon>
        <taxon>Mustelidae</taxon>
        <taxon>Guloninae</taxon>
        <taxon>Gulo</taxon>
    </lineage>
</organism>
<evidence type="ECO:0000313" key="1">
    <source>
        <dbReference type="EMBL" id="VCW69183.1"/>
    </source>
</evidence>
<reference evidence="1 2" key="1">
    <citation type="submission" date="2018-10" db="EMBL/GenBank/DDBJ databases">
        <authorList>
            <person name="Ekblom R."/>
            <person name="Jareborg N."/>
        </authorList>
    </citation>
    <scope>NUCLEOTIDE SEQUENCE [LARGE SCALE GENOMIC DNA]</scope>
    <source>
        <tissue evidence="1">Muscle</tissue>
    </source>
</reference>
<dbReference type="AlphaFoldDB" id="A0A9X9PW32"/>
<dbReference type="InterPro" id="IPR001623">
    <property type="entry name" value="DnaJ_domain"/>
</dbReference>